<dbReference type="GO" id="GO:0050660">
    <property type="term" value="F:flavin adenine dinucleotide binding"/>
    <property type="evidence" value="ECO:0007669"/>
    <property type="project" value="TreeGrafter"/>
</dbReference>
<dbReference type="InterPro" id="IPR015899">
    <property type="entry name" value="UDP-GalPyranose_mutase_C"/>
</dbReference>
<organism evidence="2">
    <name type="scientific">marine metagenome</name>
    <dbReference type="NCBI Taxonomy" id="408172"/>
    <lineage>
        <taxon>unclassified sequences</taxon>
        <taxon>metagenomes</taxon>
        <taxon>ecological metagenomes</taxon>
    </lineage>
</organism>
<dbReference type="EMBL" id="UINC01078756">
    <property type="protein sequence ID" value="SVC20137.1"/>
    <property type="molecule type" value="Genomic_DNA"/>
</dbReference>
<dbReference type="InterPro" id="IPR036188">
    <property type="entry name" value="FAD/NAD-bd_sf"/>
</dbReference>
<feature type="domain" description="UDP-galactopyranose mutase C-terminal" evidence="1">
    <location>
        <begin position="146"/>
        <end position="284"/>
    </location>
</feature>
<gene>
    <name evidence="2" type="ORF">METZ01_LOCUS272991</name>
</gene>
<sequence>MKKALIVGGGMAGCAAAHQLHLLGGWEVTIVEKAPFLGAGVRTQWYGGHPYTFGPRHFLTQNEAVYQYMNDIVPLRSVAEHEFLTYVEPDNAFYHYPLNMEEIKTMPDEGQVMKELDACQRIEGAKNARNLEDYWIASIGRTLYSKVIEGYNKKMWQVEDNREIDTFNWSPKGATIKEGSFACWDGVHSCYPYAPDGYNRYFDIATQGVQHLMLNTVIERFDIENKAVVIDGEKRRFDVIVSTISPDILMNGCYGELPFIGRDFHKLVFPVEEAFPPNVYFLYYAN</sequence>
<name>A0A382KAS9_9ZZZZ</name>
<protein>
    <recommendedName>
        <fullName evidence="1">UDP-galactopyranose mutase C-terminal domain-containing protein</fullName>
    </recommendedName>
</protein>
<feature type="non-terminal residue" evidence="2">
    <location>
        <position position="286"/>
    </location>
</feature>
<evidence type="ECO:0000259" key="1">
    <source>
        <dbReference type="Pfam" id="PF03275"/>
    </source>
</evidence>
<evidence type="ECO:0000313" key="2">
    <source>
        <dbReference type="EMBL" id="SVC20137.1"/>
    </source>
</evidence>
<dbReference type="AlphaFoldDB" id="A0A382KAS9"/>
<dbReference type="PANTHER" id="PTHR21197">
    <property type="entry name" value="UDP-GALACTOPYRANOSE MUTASE"/>
    <property type="match status" value="1"/>
</dbReference>
<dbReference type="GO" id="GO:0008767">
    <property type="term" value="F:UDP-galactopyranose mutase activity"/>
    <property type="evidence" value="ECO:0007669"/>
    <property type="project" value="InterPro"/>
</dbReference>
<dbReference type="SUPFAM" id="SSF51971">
    <property type="entry name" value="Nucleotide-binding domain"/>
    <property type="match status" value="1"/>
</dbReference>
<proteinExistence type="predicted"/>
<dbReference type="Pfam" id="PF13450">
    <property type="entry name" value="NAD_binding_8"/>
    <property type="match status" value="1"/>
</dbReference>
<dbReference type="GO" id="GO:0005829">
    <property type="term" value="C:cytosol"/>
    <property type="evidence" value="ECO:0007669"/>
    <property type="project" value="TreeGrafter"/>
</dbReference>
<dbReference type="Gene3D" id="3.50.50.60">
    <property type="entry name" value="FAD/NAD(P)-binding domain"/>
    <property type="match status" value="1"/>
</dbReference>
<dbReference type="Pfam" id="PF03275">
    <property type="entry name" value="GLF"/>
    <property type="match status" value="1"/>
</dbReference>
<dbReference type="PANTHER" id="PTHR21197:SF0">
    <property type="entry name" value="UDP-GALACTOPYRANOSE MUTASE"/>
    <property type="match status" value="1"/>
</dbReference>
<accession>A0A382KAS9</accession>
<reference evidence="2" key="1">
    <citation type="submission" date="2018-05" db="EMBL/GenBank/DDBJ databases">
        <authorList>
            <person name="Lanie J.A."/>
            <person name="Ng W.-L."/>
            <person name="Kazmierczak K.M."/>
            <person name="Andrzejewski T.M."/>
            <person name="Davidsen T.M."/>
            <person name="Wayne K.J."/>
            <person name="Tettelin H."/>
            <person name="Glass J.I."/>
            <person name="Rusch D."/>
            <person name="Podicherti R."/>
            <person name="Tsui H.-C.T."/>
            <person name="Winkler M.E."/>
        </authorList>
    </citation>
    <scope>NUCLEOTIDE SEQUENCE</scope>
</reference>